<dbReference type="GO" id="GO:0003700">
    <property type="term" value="F:DNA-binding transcription factor activity"/>
    <property type="evidence" value="ECO:0007669"/>
    <property type="project" value="TreeGrafter"/>
</dbReference>
<feature type="compositionally biased region" description="Low complexity" evidence="5">
    <location>
        <begin position="116"/>
        <end position="125"/>
    </location>
</feature>
<evidence type="ECO:0000256" key="2">
    <source>
        <dbReference type="ARBA" id="ARBA00023125"/>
    </source>
</evidence>
<dbReference type="PANTHER" id="PTHR30055">
    <property type="entry name" value="HTH-TYPE TRANSCRIPTIONAL REGULATOR RUTR"/>
    <property type="match status" value="1"/>
</dbReference>
<evidence type="ECO:0000259" key="6">
    <source>
        <dbReference type="PROSITE" id="PS50977"/>
    </source>
</evidence>
<dbReference type="Proteomes" id="UP000604475">
    <property type="component" value="Unassembled WGS sequence"/>
</dbReference>
<evidence type="ECO:0000256" key="3">
    <source>
        <dbReference type="ARBA" id="ARBA00023163"/>
    </source>
</evidence>
<feature type="domain" description="HTH tetR-type" evidence="6">
    <location>
        <begin position="17"/>
        <end position="77"/>
    </location>
</feature>
<dbReference type="InterPro" id="IPR041669">
    <property type="entry name" value="TetR_C_15"/>
</dbReference>
<organism evidence="7 8">
    <name type="scientific">Frankia nepalensis</name>
    <dbReference type="NCBI Taxonomy" id="1836974"/>
    <lineage>
        <taxon>Bacteria</taxon>
        <taxon>Bacillati</taxon>
        <taxon>Actinomycetota</taxon>
        <taxon>Actinomycetes</taxon>
        <taxon>Frankiales</taxon>
        <taxon>Frankiaceae</taxon>
        <taxon>Frankia</taxon>
    </lineage>
</organism>
<proteinExistence type="predicted"/>
<keyword evidence="1" id="KW-0805">Transcription regulation</keyword>
<dbReference type="EMBL" id="JAEACQ010000153">
    <property type="protein sequence ID" value="MBL7626927.1"/>
    <property type="molecule type" value="Genomic_DNA"/>
</dbReference>
<dbReference type="InterPro" id="IPR050109">
    <property type="entry name" value="HTH-type_TetR-like_transc_reg"/>
</dbReference>
<dbReference type="PROSITE" id="PS01081">
    <property type="entry name" value="HTH_TETR_1"/>
    <property type="match status" value="1"/>
</dbReference>
<dbReference type="AlphaFoldDB" id="A0A937UMJ9"/>
<dbReference type="PRINTS" id="PR00455">
    <property type="entry name" value="HTHTETR"/>
</dbReference>
<dbReference type="SUPFAM" id="SSF46689">
    <property type="entry name" value="Homeodomain-like"/>
    <property type="match status" value="1"/>
</dbReference>
<evidence type="ECO:0000256" key="4">
    <source>
        <dbReference type="PROSITE-ProRule" id="PRU00335"/>
    </source>
</evidence>
<feature type="region of interest" description="Disordered" evidence="5">
    <location>
        <begin position="90"/>
        <end position="125"/>
    </location>
</feature>
<sequence>MPRDVGVRVQARQARSVATFERILEAAGELFDEVGVDATTMEAIADRAGVSIGSVYRFFANKNALKETLTARWVDRIRGSVEPALLAGPAAAAGAGPDQPDRPDGPDGVEADGEADTTAGSDADTAAGIDESVDQFVAVLRQVLDELPGARGLLATTLREPPGETRQWIAYLERYIARHAPDLPPARQAVAARAYLTITSALILAAVDAGPELGAHLDEVRTVLAGYTRELARASELARAARDDATG</sequence>
<evidence type="ECO:0000256" key="5">
    <source>
        <dbReference type="SAM" id="MobiDB-lite"/>
    </source>
</evidence>
<dbReference type="PANTHER" id="PTHR30055:SF234">
    <property type="entry name" value="HTH-TYPE TRANSCRIPTIONAL REGULATOR BETI"/>
    <property type="match status" value="1"/>
</dbReference>
<evidence type="ECO:0000313" key="7">
    <source>
        <dbReference type="EMBL" id="MBL7626927.1"/>
    </source>
</evidence>
<dbReference type="Pfam" id="PF00440">
    <property type="entry name" value="TetR_N"/>
    <property type="match status" value="1"/>
</dbReference>
<dbReference type="InterPro" id="IPR001647">
    <property type="entry name" value="HTH_TetR"/>
</dbReference>
<protein>
    <submittedName>
        <fullName evidence="7">TetR family transcriptional regulator</fullName>
    </submittedName>
</protein>
<comment type="caution">
    <text evidence="7">The sequence shown here is derived from an EMBL/GenBank/DDBJ whole genome shotgun (WGS) entry which is preliminary data.</text>
</comment>
<dbReference type="InterPro" id="IPR009057">
    <property type="entry name" value="Homeodomain-like_sf"/>
</dbReference>
<evidence type="ECO:0000313" key="8">
    <source>
        <dbReference type="Proteomes" id="UP000604475"/>
    </source>
</evidence>
<dbReference type="Gene3D" id="1.10.357.10">
    <property type="entry name" value="Tetracycline Repressor, domain 2"/>
    <property type="match status" value="1"/>
</dbReference>
<keyword evidence="8" id="KW-1185">Reference proteome</keyword>
<dbReference type="PROSITE" id="PS50977">
    <property type="entry name" value="HTH_TETR_2"/>
    <property type="match status" value="1"/>
</dbReference>
<dbReference type="Pfam" id="PF17918">
    <property type="entry name" value="TetR_C_15"/>
    <property type="match status" value="1"/>
</dbReference>
<accession>A0A937UMJ9</accession>
<gene>
    <name evidence="7" type="ORF">I7412_07055</name>
</gene>
<feature type="DNA-binding region" description="H-T-H motif" evidence="4">
    <location>
        <begin position="40"/>
        <end position="59"/>
    </location>
</feature>
<name>A0A937UMJ9_9ACTN</name>
<reference evidence="7" key="1">
    <citation type="submission" date="2020-12" db="EMBL/GenBank/DDBJ databases">
        <title>Genomic characterization of non-nitrogen-fixing Frankia strains.</title>
        <authorList>
            <person name="Carlos-Shanley C."/>
            <person name="Guerra T."/>
            <person name="Hahn D."/>
        </authorList>
    </citation>
    <scope>NUCLEOTIDE SEQUENCE</scope>
    <source>
        <strain evidence="7">CN6</strain>
    </source>
</reference>
<keyword evidence="3" id="KW-0804">Transcription</keyword>
<dbReference type="GO" id="GO:0000976">
    <property type="term" value="F:transcription cis-regulatory region binding"/>
    <property type="evidence" value="ECO:0007669"/>
    <property type="project" value="TreeGrafter"/>
</dbReference>
<dbReference type="RefSeq" id="WP_203002709.1">
    <property type="nucleotide sequence ID" value="NZ_JADWYU010000039.1"/>
</dbReference>
<evidence type="ECO:0000256" key="1">
    <source>
        <dbReference type="ARBA" id="ARBA00023015"/>
    </source>
</evidence>
<dbReference type="InterPro" id="IPR023772">
    <property type="entry name" value="DNA-bd_HTH_TetR-type_CS"/>
</dbReference>
<keyword evidence="2 4" id="KW-0238">DNA-binding</keyword>